<evidence type="ECO:0000256" key="1">
    <source>
        <dbReference type="SAM" id="MobiDB-lite"/>
    </source>
</evidence>
<organism evidence="2 3">
    <name type="scientific">Corynascus novoguineensis</name>
    <dbReference type="NCBI Taxonomy" id="1126955"/>
    <lineage>
        <taxon>Eukaryota</taxon>
        <taxon>Fungi</taxon>
        <taxon>Dikarya</taxon>
        <taxon>Ascomycota</taxon>
        <taxon>Pezizomycotina</taxon>
        <taxon>Sordariomycetes</taxon>
        <taxon>Sordariomycetidae</taxon>
        <taxon>Sordariales</taxon>
        <taxon>Chaetomiaceae</taxon>
        <taxon>Corynascus</taxon>
    </lineage>
</organism>
<proteinExistence type="predicted"/>
<name>A0AAN7CXC3_9PEZI</name>
<comment type="caution">
    <text evidence="2">The sequence shown here is derived from an EMBL/GenBank/DDBJ whole genome shotgun (WGS) entry which is preliminary data.</text>
</comment>
<gene>
    <name evidence="2" type="ORF">C7999DRAFT_39174</name>
</gene>
<feature type="compositionally biased region" description="Basic and acidic residues" evidence="1">
    <location>
        <begin position="371"/>
        <end position="387"/>
    </location>
</feature>
<dbReference type="EMBL" id="MU857620">
    <property type="protein sequence ID" value="KAK4249685.1"/>
    <property type="molecule type" value="Genomic_DNA"/>
</dbReference>
<sequence>MAVINYDITVLIAEHADMESLLALMLSSKTNYLLVKGYERSITKAKMAQLLRDPLLMPPLGVVLSSSSTLRGSRTSREILGPFDFAVAQELEARERRISILLSGSSSASSSPCGLPSLLLDAIGHFAPFRDLPPDQTERLLDGLRNACRVSDRIADCAALVHFQEHSESGSSKKGTASRAVEHNRVHLARQQYIRSLCPIRLAFLTLLASLAGMQYYHNAQQQQALIQEDDDDPFRWERVTAFKEAFLRHGTVILWTLLRRPLRTDGAAGTVDLAARHSSSYAHLERGEAPTVAEYYATQVDAVLAELLEYERGHWQQQPGLRPIDAGNNDGDGDGDDGDDNDDDDDDYHGIARPVPDSLHMTMLQAFRDQSQEAREMEEVDRGRENVEDEKDDDGREEDTAEDNPLPAMVSHLDLGEELILKWIKRR</sequence>
<evidence type="ECO:0000313" key="2">
    <source>
        <dbReference type="EMBL" id="KAK4249685.1"/>
    </source>
</evidence>
<accession>A0AAN7CXC3</accession>
<keyword evidence="3" id="KW-1185">Reference proteome</keyword>
<protein>
    <submittedName>
        <fullName evidence="2">Uncharacterized protein</fullName>
    </submittedName>
</protein>
<feature type="compositionally biased region" description="Acidic residues" evidence="1">
    <location>
        <begin position="332"/>
        <end position="348"/>
    </location>
</feature>
<feature type="compositionally biased region" description="Acidic residues" evidence="1">
    <location>
        <begin position="388"/>
        <end position="403"/>
    </location>
</feature>
<reference evidence="2" key="2">
    <citation type="submission" date="2023-05" db="EMBL/GenBank/DDBJ databases">
        <authorList>
            <consortium name="Lawrence Berkeley National Laboratory"/>
            <person name="Steindorff A."/>
            <person name="Hensen N."/>
            <person name="Bonometti L."/>
            <person name="Westerberg I."/>
            <person name="Brannstrom I.O."/>
            <person name="Guillou S."/>
            <person name="Cros-Aarteil S."/>
            <person name="Calhoun S."/>
            <person name="Haridas S."/>
            <person name="Kuo A."/>
            <person name="Mondo S."/>
            <person name="Pangilinan J."/>
            <person name="Riley R."/>
            <person name="Labutti K."/>
            <person name="Andreopoulos B."/>
            <person name="Lipzen A."/>
            <person name="Chen C."/>
            <person name="Yanf M."/>
            <person name="Daum C."/>
            <person name="Ng V."/>
            <person name="Clum A."/>
            <person name="Ohm R."/>
            <person name="Martin F."/>
            <person name="Silar P."/>
            <person name="Natvig D."/>
            <person name="Lalanne C."/>
            <person name="Gautier V."/>
            <person name="Ament-Velasquez S.L."/>
            <person name="Kruys A."/>
            <person name="Hutchinson M.I."/>
            <person name="Powell A.J."/>
            <person name="Barry K."/>
            <person name="Miller A.N."/>
            <person name="Grigoriev I.V."/>
            <person name="Debuchy R."/>
            <person name="Gladieux P."/>
            <person name="Thoren M.H."/>
            <person name="Johannesson H."/>
        </authorList>
    </citation>
    <scope>NUCLEOTIDE SEQUENCE</scope>
    <source>
        <strain evidence="2">CBS 359.72</strain>
    </source>
</reference>
<dbReference type="AlphaFoldDB" id="A0AAN7CXC3"/>
<reference evidence="2" key="1">
    <citation type="journal article" date="2023" name="Mol. Phylogenet. Evol.">
        <title>Genome-scale phylogeny and comparative genomics of the fungal order Sordariales.</title>
        <authorList>
            <person name="Hensen N."/>
            <person name="Bonometti L."/>
            <person name="Westerberg I."/>
            <person name="Brannstrom I.O."/>
            <person name="Guillou S."/>
            <person name="Cros-Aarteil S."/>
            <person name="Calhoun S."/>
            <person name="Haridas S."/>
            <person name="Kuo A."/>
            <person name="Mondo S."/>
            <person name="Pangilinan J."/>
            <person name="Riley R."/>
            <person name="LaButti K."/>
            <person name="Andreopoulos B."/>
            <person name="Lipzen A."/>
            <person name="Chen C."/>
            <person name="Yan M."/>
            <person name="Daum C."/>
            <person name="Ng V."/>
            <person name="Clum A."/>
            <person name="Steindorff A."/>
            <person name="Ohm R.A."/>
            <person name="Martin F."/>
            <person name="Silar P."/>
            <person name="Natvig D.O."/>
            <person name="Lalanne C."/>
            <person name="Gautier V."/>
            <person name="Ament-Velasquez S.L."/>
            <person name="Kruys A."/>
            <person name="Hutchinson M.I."/>
            <person name="Powell A.J."/>
            <person name="Barry K."/>
            <person name="Miller A.N."/>
            <person name="Grigoriev I.V."/>
            <person name="Debuchy R."/>
            <person name="Gladieux P."/>
            <person name="Hiltunen Thoren M."/>
            <person name="Johannesson H."/>
        </authorList>
    </citation>
    <scope>NUCLEOTIDE SEQUENCE</scope>
    <source>
        <strain evidence="2">CBS 359.72</strain>
    </source>
</reference>
<evidence type="ECO:0000313" key="3">
    <source>
        <dbReference type="Proteomes" id="UP001303647"/>
    </source>
</evidence>
<dbReference type="Proteomes" id="UP001303647">
    <property type="component" value="Unassembled WGS sequence"/>
</dbReference>
<feature type="region of interest" description="Disordered" evidence="1">
    <location>
        <begin position="318"/>
        <end position="411"/>
    </location>
</feature>